<dbReference type="EMBL" id="QEAM01000084">
    <property type="protein sequence ID" value="TPX47149.1"/>
    <property type="molecule type" value="Genomic_DNA"/>
</dbReference>
<dbReference type="Gene3D" id="3.40.50.10330">
    <property type="entry name" value="Probable inorganic polyphosphate/atp-NAD kinase, domain 1"/>
    <property type="match status" value="1"/>
</dbReference>
<dbReference type="Pfam" id="PF00781">
    <property type="entry name" value="DAGK_cat"/>
    <property type="match status" value="1"/>
</dbReference>
<organism evidence="3 4">
    <name type="scientific">Synchytrium endobioticum</name>
    <dbReference type="NCBI Taxonomy" id="286115"/>
    <lineage>
        <taxon>Eukaryota</taxon>
        <taxon>Fungi</taxon>
        <taxon>Fungi incertae sedis</taxon>
        <taxon>Chytridiomycota</taxon>
        <taxon>Chytridiomycota incertae sedis</taxon>
        <taxon>Chytridiomycetes</taxon>
        <taxon>Synchytriales</taxon>
        <taxon>Synchytriaceae</taxon>
        <taxon>Synchytrium</taxon>
    </lineage>
</organism>
<evidence type="ECO:0000313" key="4">
    <source>
        <dbReference type="Proteomes" id="UP000320475"/>
    </source>
</evidence>
<comment type="caution">
    <text evidence="3">The sequence shown here is derived from an EMBL/GenBank/DDBJ whole genome shotgun (WGS) entry which is preliminary data.</text>
</comment>
<dbReference type="InterPro" id="IPR016064">
    <property type="entry name" value="NAD/diacylglycerol_kinase_sf"/>
</dbReference>
<dbReference type="Gene3D" id="2.60.200.40">
    <property type="match status" value="1"/>
</dbReference>
<dbReference type="OrthoDB" id="3853857at2759"/>
<feature type="region of interest" description="Disordered" evidence="1">
    <location>
        <begin position="497"/>
        <end position="524"/>
    </location>
</feature>
<dbReference type="GO" id="GO:0016020">
    <property type="term" value="C:membrane"/>
    <property type="evidence" value="ECO:0007669"/>
    <property type="project" value="TreeGrafter"/>
</dbReference>
<dbReference type="GO" id="GO:0046512">
    <property type="term" value="P:sphingosine biosynthetic process"/>
    <property type="evidence" value="ECO:0007669"/>
    <property type="project" value="TreeGrafter"/>
</dbReference>
<protein>
    <recommendedName>
        <fullName evidence="2">DAGKc domain-containing protein</fullName>
    </recommendedName>
</protein>
<evidence type="ECO:0000256" key="1">
    <source>
        <dbReference type="SAM" id="MobiDB-lite"/>
    </source>
</evidence>
<feature type="domain" description="DAGKc" evidence="2">
    <location>
        <begin position="118"/>
        <end position="256"/>
    </location>
</feature>
<dbReference type="PANTHER" id="PTHR12358">
    <property type="entry name" value="SPHINGOSINE KINASE"/>
    <property type="match status" value="1"/>
</dbReference>
<evidence type="ECO:0000313" key="3">
    <source>
        <dbReference type="EMBL" id="TPX47149.1"/>
    </source>
</evidence>
<dbReference type="SUPFAM" id="SSF111331">
    <property type="entry name" value="NAD kinase/diacylglycerol kinase-like"/>
    <property type="match status" value="1"/>
</dbReference>
<name>A0A507D6B9_9FUNG</name>
<dbReference type="VEuPathDB" id="FungiDB:SeMB42_g01188"/>
<evidence type="ECO:0000259" key="2">
    <source>
        <dbReference type="PROSITE" id="PS50146"/>
    </source>
</evidence>
<dbReference type="InterPro" id="IPR050187">
    <property type="entry name" value="Lipid_Phosphate_FormReg"/>
</dbReference>
<dbReference type="GO" id="GO:0005737">
    <property type="term" value="C:cytoplasm"/>
    <property type="evidence" value="ECO:0007669"/>
    <property type="project" value="TreeGrafter"/>
</dbReference>
<accession>A0A507D6B9</accession>
<proteinExistence type="predicted"/>
<feature type="compositionally biased region" description="Low complexity" evidence="1">
    <location>
        <begin position="497"/>
        <end position="518"/>
    </location>
</feature>
<dbReference type="InterPro" id="IPR017438">
    <property type="entry name" value="ATP-NAD_kinase_N"/>
</dbReference>
<dbReference type="VEuPathDB" id="FungiDB:SeMB42_g07315"/>
<dbReference type="Proteomes" id="UP000320475">
    <property type="component" value="Unassembled WGS sequence"/>
</dbReference>
<sequence length="524" mass="57636">MSRISGTSQSVSILDTHLQVGPDHIPREHIYGLTQTSHPSIPSGSSTASSSILLHKHVSVCATSPADSRHVVVHSLKLSLQKPTMSRPSFRYTTISFDSIHAAASFVDSCKSWLNHPVYAKNLLVVVNPVSGQRKARETWENTVLPMFRVAAVPYEARFTDRPLHATDITNKLPLSDYCAVVAIGGDGTLHECINGLLQRSDWECAIKEIPLGMIAGGSGNAFPKCMDNFSPELGALTIIKGQTRPMDMFAAVTPKQTIYSFLSVYYGFISDVDIDSDRLRMLGPARFPLVALYKVAKFQKYKVRIHLLPANDTSVKALDVPQLPSDVPPQYGPCLKYTASPDCHSAFPIHIDTSIVYFNVMNLQWASRDFLAEANARMSDGVLWVNYSAPSITRAEILQQILHQEIALDADSPNALRSPVKAFVLEPLEAYGKGAKRMPGLVKGIVDVSGEEVDFGPIRCEILPSLVTVFVPSWLDQDRSQVEAAEARAKIFKNKTNSTANSNGNGNGIDNRNKNNGFWPWCR</sequence>
<dbReference type="GO" id="GO:0016773">
    <property type="term" value="F:phosphotransferase activity, alcohol group as acceptor"/>
    <property type="evidence" value="ECO:0007669"/>
    <property type="project" value="UniProtKB-ARBA"/>
</dbReference>
<dbReference type="InterPro" id="IPR001206">
    <property type="entry name" value="Diacylglycerol_kinase_cat_dom"/>
</dbReference>
<dbReference type="SMART" id="SM00046">
    <property type="entry name" value="DAGKc"/>
    <property type="match status" value="1"/>
</dbReference>
<dbReference type="PROSITE" id="PS50146">
    <property type="entry name" value="DAGK"/>
    <property type="match status" value="1"/>
</dbReference>
<gene>
    <name evidence="3" type="ORF">SeLEV6574_g02812</name>
</gene>
<dbReference type="AlphaFoldDB" id="A0A507D6B9"/>
<dbReference type="GO" id="GO:0001727">
    <property type="term" value="F:lipid kinase activity"/>
    <property type="evidence" value="ECO:0007669"/>
    <property type="project" value="UniProtKB-ARBA"/>
</dbReference>
<dbReference type="PANTHER" id="PTHR12358:SF31">
    <property type="entry name" value="ACYLGLYCEROL KINASE, MITOCHONDRIAL"/>
    <property type="match status" value="1"/>
</dbReference>
<reference evidence="3 4" key="1">
    <citation type="journal article" date="2019" name="Sci. Rep.">
        <title>Comparative genomics of chytrid fungi reveal insights into the obligate biotrophic and pathogenic lifestyle of Synchytrium endobioticum.</title>
        <authorList>
            <person name="van de Vossenberg B.T.L.H."/>
            <person name="Warris S."/>
            <person name="Nguyen H.D.T."/>
            <person name="van Gent-Pelzer M.P.E."/>
            <person name="Joly D.L."/>
            <person name="van de Geest H.C."/>
            <person name="Bonants P.J.M."/>
            <person name="Smith D.S."/>
            <person name="Levesque C.A."/>
            <person name="van der Lee T.A.J."/>
        </authorList>
    </citation>
    <scope>NUCLEOTIDE SEQUENCE [LARGE SCALE GENOMIC DNA]</scope>
    <source>
        <strain evidence="3 4">LEV6574</strain>
    </source>
</reference>